<reference evidence="2 3" key="1">
    <citation type="submission" date="2019-01" db="EMBL/GenBank/DDBJ databases">
        <title>A draft genome assembly of the solar-powered sea slug Elysia chlorotica.</title>
        <authorList>
            <person name="Cai H."/>
            <person name="Li Q."/>
            <person name="Fang X."/>
            <person name="Li J."/>
            <person name="Curtis N.E."/>
            <person name="Altenburger A."/>
            <person name="Shibata T."/>
            <person name="Feng M."/>
            <person name="Maeda T."/>
            <person name="Schwartz J.A."/>
            <person name="Shigenobu S."/>
            <person name="Lundholm N."/>
            <person name="Nishiyama T."/>
            <person name="Yang H."/>
            <person name="Hasebe M."/>
            <person name="Li S."/>
            <person name="Pierce S.K."/>
            <person name="Wang J."/>
        </authorList>
    </citation>
    <scope>NUCLEOTIDE SEQUENCE [LARGE SCALE GENOMIC DNA]</scope>
    <source>
        <strain evidence="2">EC2010</strain>
        <tissue evidence="2">Whole organism of an adult</tissue>
    </source>
</reference>
<evidence type="ECO:0000256" key="1">
    <source>
        <dbReference type="SAM" id="MobiDB-lite"/>
    </source>
</evidence>
<feature type="compositionally biased region" description="Acidic residues" evidence="1">
    <location>
        <begin position="191"/>
        <end position="201"/>
    </location>
</feature>
<accession>A0A3S1C459</accession>
<dbReference type="Proteomes" id="UP000271974">
    <property type="component" value="Unassembled WGS sequence"/>
</dbReference>
<feature type="region of interest" description="Disordered" evidence="1">
    <location>
        <begin position="67"/>
        <end position="144"/>
    </location>
</feature>
<gene>
    <name evidence="2" type="ORF">EGW08_009717</name>
</gene>
<proteinExistence type="predicted"/>
<organism evidence="2 3">
    <name type="scientific">Elysia chlorotica</name>
    <name type="common">Eastern emerald elysia</name>
    <name type="synonym">Sea slug</name>
    <dbReference type="NCBI Taxonomy" id="188477"/>
    <lineage>
        <taxon>Eukaryota</taxon>
        <taxon>Metazoa</taxon>
        <taxon>Spiralia</taxon>
        <taxon>Lophotrochozoa</taxon>
        <taxon>Mollusca</taxon>
        <taxon>Gastropoda</taxon>
        <taxon>Heterobranchia</taxon>
        <taxon>Euthyneura</taxon>
        <taxon>Panpulmonata</taxon>
        <taxon>Sacoglossa</taxon>
        <taxon>Placobranchoidea</taxon>
        <taxon>Plakobranchidae</taxon>
        <taxon>Elysia</taxon>
    </lineage>
</organism>
<feature type="non-terminal residue" evidence="2">
    <location>
        <position position="690"/>
    </location>
</feature>
<dbReference type="EMBL" id="RQTK01000283">
    <property type="protein sequence ID" value="RUS82503.1"/>
    <property type="molecule type" value="Genomic_DNA"/>
</dbReference>
<feature type="region of interest" description="Disordered" evidence="1">
    <location>
        <begin position="537"/>
        <end position="690"/>
    </location>
</feature>
<feature type="compositionally biased region" description="Basic and acidic residues" evidence="1">
    <location>
        <begin position="206"/>
        <end position="217"/>
    </location>
</feature>
<name>A0A3S1C459_ELYCH</name>
<evidence type="ECO:0000313" key="2">
    <source>
        <dbReference type="EMBL" id="RUS82503.1"/>
    </source>
</evidence>
<feature type="compositionally biased region" description="Low complexity" evidence="1">
    <location>
        <begin position="671"/>
        <end position="680"/>
    </location>
</feature>
<feature type="compositionally biased region" description="Polar residues" evidence="1">
    <location>
        <begin position="90"/>
        <end position="106"/>
    </location>
</feature>
<feature type="compositionally biased region" description="Acidic residues" evidence="1">
    <location>
        <begin position="218"/>
        <end position="229"/>
    </location>
</feature>
<dbReference type="AlphaFoldDB" id="A0A3S1C459"/>
<feature type="compositionally biased region" description="Basic and acidic residues" evidence="1">
    <location>
        <begin position="627"/>
        <end position="637"/>
    </location>
</feature>
<feature type="compositionally biased region" description="Basic and acidic residues" evidence="1">
    <location>
        <begin position="557"/>
        <end position="568"/>
    </location>
</feature>
<keyword evidence="3" id="KW-1185">Reference proteome</keyword>
<sequence>MKTSTSEHTTTSPGQLTTTTAAALIGGATTTTTAAAATSIRHSGKASTGYGAGGKLASALAHRCVRPSVESQAGSKTRHSGVGRGDKLRQMSQDFPTVSSGTSHTGLSDHEIREGGLECEAEAERDGEGEGDSEDGGRTGTGQEYCFGNIVPNSAMECIPAFDSADLNSDSFKCLNVSAYTTALDFPSCSSEDDDDEEDSDNNLNMEEKSETWRAEYEVSDNDNNDDDDNKDKTSLNGDFGSGINDKLDTDEEEDTVKEDGIDRAKQPEEVHAHNGYSTDEDQMEAVRRGKLLQEDEAESTDSEASFQSATSDILMVASASISPSPHKLVLFDGYGSGRAGEGLARLTEYDDDTGGVRQGENFGPYGDLHPDIFNSQGEEAGARGGSQRASWDTALNSHFAKIPLTSTPRKTDSEGKFHSKHGGFRSDRVTSDLKCVDGFEPAASHIVDKCSTVTLEHSSRSSSDAMASSQPNDLHLVPPSDLDLALTSVRRGVDGEEIVLTFSLSDRLQSTRVPSPQPPNQNANSLITHTSLANEVNGPATPAVMDSVGSNPRSLSGDHGHTIDTNDGRACVLHSRSPRSPVPDLDPSPSSSAINEPKARDSRSQIDSGRDVDASPSPSPSDSNSDPDRQGQDVRRTPPVPHARSPPGETVKPEPGVSVSPVSGGSGIYANASDSNSDTDSARCGVGGI</sequence>
<feature type="compositionally biased region" description="Low complexity" evidence="1">
    <location>
        <begin position="615"/>
        <end position="625"/>
    </location>
</feature>
<evidence type="ECO:0000313" key="3">
    <source>
        <dbReference type="Proteomes" id="UP000271974"/>
    </source>
</evidence>
<feature type="compositionally biased region" description="Basic and acidic residues" evidence="1">
    <location>
        <begin position="598"/>
        <end position="614"/>
    </location>
</feature>
<feature type="compositionally biased region" description="Basic and acidic residues" evidence="1">
    <location>
        <begin position="258"/>
        <end position="273"/>
    </location>
</feature>
<protein>
    <submittedName>
        <fullName evidence="2">Uncharacterized protein</fullName>
    </submittedName>
</protein>
<comment type="caution">
    <text evidence="2">The sequence shown here is derived from an EMBL/GenBank/DDBJ whole genome shotgun (WGS) entry which is preliminary data.</text>
</comment>
<feature type="region of interest" description="Disordered" evidence="1">
    <location>
        <begin position="186"/>
        <end position="286"/>
    </location>
</feature>
<feature type="compositionally biased region" description="Basic and acidic residues" evidence="1">
    <location>
        <begin position="107"/>
        <end position="128"/>
    </location>
</feature>